<dbReference type="InterPro" id="IPR024083">
    <property type="entry name" value="Fumarase/histidase_N"/>
</dbReference>
<dbReference type="Pfam" id="PF08328">
    <property type="entry name" value="ASL_C"/>
    <property type="match status" value="1"/>
</dbReference>
<dbReference type="InterPro" id="IPR022761">
    <property type="entry name" value="Fumarate_lyase_N"/>
</dbReference>
<accession>A0A1G2PFK4</accession>
<dbReference type="Pfam" id="PF00206">
    <property type="entry name" value="Lyase_1"/>
    <property type="match status" value="1"/>
</dbReference>
<dbReference type="GO" id="GO:0004018">
    <property type="term" value="F:N6-(1,2-dicarboxyethyl)AMP AMP-lyase (fumarate-forming) activity"/>
    <property type="evidence" value="ECO:0007669"/>
    <property type="project" value="InterPro"/>
</dbReference>
<dbReference type="InterPro" id="IPR013539">
    <property type="entry name" value="PurB_C"/>
</dbReference>
<reference evidence="7 8" key="1">
    <citation type="journal article" date="2016" name="Nat. Commun.">
        <title>Thousands of microbial genomes shed light on interconnected biogeochemical processes in an aquifer system.</title>
        <authorList>
            <person name="Anantharaman K."/>
            <person name="Brown C.T."/>
            <person name="Hug L.A."/>
            <person name="Sharon I."/>
            <person name="Castelle C.J."/>
            <person name="Probst A.J."/>
            <person name="Thomas B.C."/>
            <person name="Singh A."/>
            <person name="Wilkins M.J."/>
            <person name="Karaoz U."/>
            <person name="Brodie E.L."/>
            <person name="Williams K.H."/>
            <person name="Hubbard S.S."/>
            <person name="Banfield J.F."/>
        </authorList>
    </citation>
    <scope>NUCLEOTIDE SEQUENCE [LARGE SCALE GENOMIC DNA]</scope>
</reference>
<comment type="pathway">
    <text evidence="2">Purine metabolism; AMP biosynthesis via de novo pathway; AMP from IMP: step 2/2.</text>
</comment>
<dbReference type="NCBIfam" id="NF006764">
    <property type="entry name" value="PRK09285.1"/>
    <property type="match status" value="1"/>
</dbReference>
<comment type="pathway">
    <text evidence="1">Purine metabolism; IMP biosynthesis via de novo pathway; 5-amino-1-(5-phospho-D-ribosyl)imidazole-4-carboxamide from 5-amino-1-(5-phospho-D-ribosyl)imidazole-4-carboxylate: step 2/2.</text>
</comment>
<evidence type="ECO:0000259" key="6">
    <source>
        <dbReference type="Pfam" id="PF08328"/>
    </source>
</evidence>
<evidence type="ECO:0000256" key="4">
    <source>
        <dbReference type="ARBA" id="ARBA00025012"/>
    </source>
</evidence>
<dbReference type="SUPFAM" id="SSF48557">
    <property type="entry name" value="L-aspartase-like"/>
    <property type="match status" value="1"/>
</dbReference>
<feature type="domain" description="Adenylosuccinate lyase PurB C-terminal" evidence="6">
    <location>
        <begin position="339"/>
        <end position="453"/>
    </location>
</feature>
<evidence type="ECO:0000256" key="3">
    <source>
        <dbReference type="ARBA" id="ARBA00022755"/>
    </source>
</evidence>
<dbReference type="InterPro" id="IPR008948">
    <property type="entry name" value="L-Aspartase-like"/>
</dbReference>
<dbReference type="GO" id="GO:0006188">
    <property type="term" value="P:IMP biosynthetic process"/>
    <property type="evidence" value="ECO:0007669"/>
    <property type="project" value="InterPro"/>
</dbReference>
<organism evidence="7 8">
    <name type="scientific">Candidatus Terrybacteria bacterium RIFCSPHIGHO2_01_FULL_43_35</name>
    <dbReference type="NCBI Taxonomy" id="1802361"/>
    <lineage>
        <taxon>Bacteria</taxon>
        <taxon>Candidatus Terryibacteriota</taxon>
    </lineage>
</organism>
<dbReference type="PANTHER" id="PTHR43411">
    <property type="entry name" value="ADENYLOSUCCINATE LYASE"/>
    <property type="match status" value="1"/>
</dbReference>
<feature type="domain" description="Fumarate lyase N-terminal" evidence="5">
    <location>
        <begin position="12"/>
        <end position="320"/>
    </location>
</feature>
<protein>
    <submittedName>
        <fullName evidence="7">Adenylosuccinate lyase</fullName>
    </submittedName>
</protein>
<dbReference type="Proteomes" id="UP000178869">
    <property type="component" value="Unassembled WGS sequence"/>
</dbReference>
<comment type="caution">
    <text evidence="7">The sequence shown here is derived from an EMBL/GenBank/DDBJ whole genome shotgun (WGS) entry which is preliminary data.</text>
</comment>
<dbReference type="InterPro" id="IPR020557">
    <property type="entry name" value="Fumarate_lyase_CS"/>
</dbReference>
<sequence length="464" mass="52413">MDKFEALSPVDGRYGGITSVLSDYFSEFAFTKYRIMVEAEYLLAFLQHPKIAIRSFSEQEIKFIRDLRNISKEDFLIIKTLETMGYGGRPATKHDMKAIEYFIKDKFEATSLKDCIEWVHFALTSEDVNNIAYALMMPDAINKILLPAISEIHDRLEVLAKQNKDIVMLARTHGQSASPTTLGKEFKVFASRLNRQIIQFKDFNLSAKLNGAVGNYNAHLVAFPQVDWIGFSRDFIHSLDRGGTVKLVSNTITTQIEPHDSEAELFDLFRRINVILIDLVQDMWRYISDGWLGITAIDGEIGSSTMPHKINPIDFENAEGNLGLANALFGHFSEKLPISRLQRDLSDSTVARNFGVAFGHSLIAYKAIMGGMDKIYVDNEKISQDLAKHPEIIAEGLQIILRRHGVEMSYEALKKITRGKEISNNDLAKFINDLNISDDIKKELRNINLDNYTGMASVLAGNDF</sequence>
<dbReference type="EMBL" id="MHSR01000008">
    <property type="protein sequence ID" value="OHA47118.1"/>
    <property type="molecule type" value="Genomic_DNA"/>
</dbReference>
<dbReference type="PROSITE" id="PS00163">
    <property type="entry name" value="FUMARATE_LYASES"/>
    <property type="match status" value="1"/>
</dbReference>
<proteinExistence type="predicted"/>
<comment type="function">
    <text evidence="4">Catalyzes two reactions in de novo purine nucleotide biosynthesis. Catalyzes the breakdown of 5-aminoimidazole- (N-succinylocarboxamide) ribotide (SAICAR or 2-[5-amino-1-(5-phospho-beta-D-ribosyl)imidazole-4-carboxamido]succinate) to 5-aminoimidazole-4-carboxamide ribotide (AICAR or 5-amino-1-(5-phospho-beta-D-ribosyl)imidazole-4-carboxamide) and fumarate, and of adenylosuccinate (ADS or N(6)-(1,2-dicarboxyethyl)-AMP) to adenosine monophosphate (AMP) and fumarate.</text>
</comment>
<dbReference type="Gene3D" id="1.20.200.10">
    <property type="entry name" value="Fumarase/aspartase (Central domain)"/>
    <property type="match status" value="1"/>
</dbReference>
<dbReference type="AlphaFoldDB" id="A0A1G2PFK4"/>
<evidence type="ECO:0000256" key="1">
    <source>
        <dbReference type="ARBA" id="ARBA00004706"/>
    </source>
</evidence>
<evidence type="ECO:0000259" key="5">
    <source>
        <dbReference type="Pfam" id="PF00206"/>
    </source>
</evidence>
<dbReference type="InterPro" id="IPR047136">
    <property type="entry name" value="PurB_bact"/>
</dbReference>
<dbReference type="PANTHER" id="PTHR43411:SF1">
    <property type="entry name" value="ADENYLOSUCCINATE LYASE"/>
    <property type="match status" value="1"/>
</dbReference>
<keyword evidence="3" id="KW-0658">Purine biosynthesis</keyword>
<evidence type="ECO:0000313" key="7">
    <source>
        <dbReference type="EMBL" id="OHA47118.1"/>
    </source>
</evidence>
<keyword evidence="7" id="KW-0456">Lyase</keyword>
<gene>
    <name evidence="7" type="ORF">A2828_04105</name>
</gene>
<dbReference type="InterPro" id="IPR000362">
    <property type="entry name" value="Fumarate_lyase_fam"/>
</dbReference>
<dbReference type="PRINTS" id="PR00149">
    <property type="entry name" value="FUMRATELYASE"/>
</dbReference>
<dbReference type="Gene3D" id="1.10.275.10">
    <property type="entry name" value="Fumarase/aspartase (N-terminal domain)"/>
    <property type="match status" value="1"/>
</dbReference>
<evidence type="ECO:0000256" key="2">
    <source>
        <dbReference type="ARBA" id="ARBA00004734"/>
    </source>
</evidence>
<name>A0A1G2PFK4_9BACT</name>
<dbReference type="Gene3D" id="1.10.40.30">
    <property type="entry name" value="Fumarase/aspartase (C-terminal domain)"/>
    <property type="match status" value="1"/>
</dbReference>
<evidence type="ECO:0000313" key="8">
    <source>
        <dbReference type="Proteomes" id="UP000178869"/>
    </source>
</evidence>